<dbReference type="RefSeq" id="WP_146454797.1">
    <property type="nucleotide sequence ID" value="NZ_SJPW01000001.1"/>
</dbReference>
<feature type="region of interest" description="Disordered" evidence="1">
    <location>
        <begin position="1"/>
        <end position="24"/>
    </location>
</feature>
<protein>
    <submittedName>
        <fullName evidence="3">Uncharacterized protein</fullName>
    </submittedName>
</protein>
<dbReference type="AlphaFoldDB" id="A0A5C6FLR8"/>
<evidence type="ECO:0000313" key="4">
    <source>
        <dbReference type="Proteomes" id="UP000318288"/>
    </source>
</evidence>
<name>A0A5C6FLR8_9BACT</name>
<evidence type="ECO:0000256" key="2">
    <source>
        <dbReference type="SAM" id="Phobius"/>
    </source>
</evidence>
<keyword evidence="2" id="KW-1133">Transmembrane helix</keyword>
<dbReference type="OrthoDB" id="9991188at2"/>
<dbReference type="EMBL" id="SJPW01000001">
    <property type="protein sequence ID" value="TWU60764.1"/>
    <property type="molecule type" value="Genomic_DNA"/>
</dbReference>
<keyword evidence="2" id="KW-0472">Membrane</keyword>
<sequence length="117" mass="12271">MKGRSNVFHDNPYQPASDLLGSDPRDQASDVFVKNVRRSAWPLFVIWGFVVGASLPVALGLFQLHSISVYNASLPPGTATCGNPVVGALALIFFLGPFGGFVGAVIGGAISAVTVRR</sequence>
<accession>A0A5C6FLR8</accession>
<dbReference type="Proteomes" id="UP000318288">
    <property type="component" value="Unassembled WGS sequence"/>
</dbReference>
<feature type="transmembrane region" description="Helical" evidence="2">
    <location>
        <begin position="44"/>
        <end position="65"/>
    </location>
</feature>
<gene>
    <name evidence="3" type="ORF">Poly51_10450</name>
</gene>
<reference evidence="3 4" key="1">
    <citation type="submission" date="2019-02" db="EMBL/GenBank/DDBJ databases">
        <title>Deep-cultivation of Planctomycetes and their phenomic and genomic characterization uncovers novel biology.</title>
        <authorList>
            <person name="Wiegand S."/>
            <person name="Jogler M."/>
            <person name="Boedeker C."/>
            <person name="Pinto D."/>
            <person name="Vollmers J."/>
            <person name="Rivas-Marin E."/>
            <person name="Kohn T."/>
            <person name="Peeters S.H."/>
            <person name="Heuer A."/>
            <person name="Rast P."/>
            <person name="Oberbeckmann S."/>
            <person name="Bunk B."/>
            <person name="Jeske O."/>
            <person name="Meyerdierks A."/>
            <person name="Storesund J.E."/>
            <person name="Kallscheuer N."/>
            <person name="Luecker S."/>
            <person name="Lage O.M."/>
            <person name="Pohl T."/>
            <person name="Merkel B.J."/>
            <person name="Hornburger P."/>
            <person name="Mueller R.-W."/>
            <person name="Bruemmer F."/>
            <person name="Labrenz M."/>
            <person name="Spormann A.M."/>
            <person name="Op Den Camp H."/>
            <person name="Overmann J."/>
            <person name="Amann R."/>
            <person name="Jetten M.S.M."/>
            <person name="Mascher T."/>
            <person name="Medema M.H."/>
            <person name="Devos D.P."/>
            <person name="Kaster A.-K."/>
            <person name="Ovreas L."/>
            <person name="Rohde M."/>
            <person name="Galperin M.Y."/>
            <person name="Jogler C."/>
        </authorList>
    </citation>
    <scope>NUCLEOTIDE SEQUENCE [LARGE SCALE GENOMIC DNA]</scope>
    <source>
        <strain evidence="3 4">Poly51</strain>
    </source>
</reference>
<comment type="caution">
    <text evidence="3">The sequence shown here is derived from an EMBL/GenBank/DDBJ whole genome shotgun (WGS) entry which is preliminary data.</text>
</comment>
<keyword evidence="4" id="KW-1185">Reference proteome</keyword>
<feature type="transmembrane region" description="Helical" evidence="2">
    <location>
        <begin position="85"/>
        <end position="115"/>
    </location>
</feature>
<evidence type="ECO:0000313" key="3">
    <source>
        <dbReference type="EMBL" id="TWU60764.1"/>
    </source>
</evidence>
<proteinExistence type="predicted"/>
<organism evidence="3 4">
    <name type="scientific">Rubripirellula tenax</name>
    <dbReference type="NCBI Taxonomy" id="2528015"/>
    <lineage>
        <taxon>Bacteria</taxon>
        <taxon>Pseudomonadati</taxon>
        <taxon>Planctomycetota</taxon>
        <taxon>Planctomycetia</taxon>
        <taxon>Pirellulales</taxon>
        <taxon>Pirellulaceae</taxon>
        <taxon>Rubripirellula</taxon>
    </lineage>
</organism>
<evidence type="ECO:0000256" key="1">
    <source>
        <dbReference type="SAM" id="MobiDB-lite"/>
    </source>
</evidence>
<keyword evidence="2" id="KW-0812">Transmembrane</keyword>